<evidence type="ECO:0000313" key="5">
    <source>
        <dbReference type="Proteomes" id="UP000276349"/>
    </source>
</evidence>
<protein>
    <submittedName>
        <fullName evidence="4">Precorrin-6A reductase</fullName>
        <ecNumber evidence="4">1.3.1.54</ecNumber>
    </submittedName>
</protein>
<dbReference type="InterPro" id="IPR003723">
    <property type="entry name" value="Precorrin-6x_reduct"/>
</dbReference>
<comment type="pathway">
    <text evidence="1">Cofactor biosynthesis; adenosylcobalamin biosynthesis.</text>
</comment>
<evidence type="ECO:0000256" key="2">
    <source>
        <dbReference type="ARBA" id="ARBA00022573"/>
    </source>
</evidence>
<keyword evidence="2" id="KW-0169">Cobalamin biosynthesis</keyword>
<dbReference type="EC" id="1.3.1.54" evidence="4"/>
<evidence type="ECO:0000256" key="3">
    <source>
        <dbReference type="ARBA" id="ARBA00023002"/>
    </source>
</evidence>
<dbReference type="OrthoDB" id="9780707at2"/>
<evidence type="ECO:0000256" key="1">
    <source>
        <dbReference type="ARBA" id="ARBA00004953"/>
    </source>
</evidence>
<dbReference type="NCBIfam" id="TIGR00715">
    <property type="entry name" value="precor6x_red"/>
    <property type="match status" value="1"/>
</dbReference>
<dbReference type="GO" id="GO:0009236">
    <property type="term" value="P:cobalamin biosynthetic process"/>
    <property type="evidence" value="ECO:0007669"/>
    <property type="project" value="UniProtKB-UniPathway"/>
</dbReference>
<accession>A0A431UX98</accession>
<sequence>MILFLAGTSDARALAVLLQSKGYSLLATVVTQSAADSLAEENIPHHIGRLTAEEMQALCVKNNCSCILDASHPFAEEASKQAMAAAQALNIPYIRFERKQEHYQHSLITEVASYQQAAQLALQKSGTIMLTTGSKTLKTFTDVLNGQEGIRVIARMLPNTENMEKCQELGIAQKDIVAIQGPFTKELNTALYKQYGVTVMVTKESGKVGSVDEKIEAALECGIEIVLIKRPQIKYGQQYETFEEVEEALKQLGGI</sequence>
<dbReference type="EMBL" id="RXNR01000002">
    <property type="protein sequence ID" value="RTQ96264.1"/>
    <property type="molecule type" value="Genomic_DNA"/>
</dbReference>
<dbReference type="GO" id="GO:0016994">
    <property type="term" value="F:precorrin-6A reductase activity"/>
    <property type="evidence" value="ECO:0007669"/>
    <property type="project" value="UniProtKB-EC"/>
</dbReference>
<gene>
    <name evidence="4" type="primary">cobK</name>
    <name evidence="4" type="ORF">EKG35_01020</name>
</gene>
<dbReference type="UniPathway" id="UPA00148"/>
<evidence type="ECO:0000313" key="4">
    <source>
        <dbReference type="EMBL" id="RTQ96264.1"/>
    </source>
</evidence>
<keyword evidence="5" id="KW-1185">Reference proteome</keyword>
<name>A0A431UX98_9BACI</name>
<proteinExistence type="predicted"/>
<dbReference type="PANTHER" id="PTHR36925:SF1">
    <property type="entry name" value="COBALT-PRECORRIN-6A REDUCTASE"/>
    <property type="match status" value="1"/>
</dbReference>
<dbReference type="Pfam" id="PF02571">
    <property type="entry name" value="CbiJ"/>
    <property type="match status" value="1"/>
</dbReference>
<dbReference type="PROSITE" id="PS51014">
    <property type="entry name" value="COBK_CBIJ"/>
    <property type="match status" value="1"/>
</dbReference>
<organism evidence="4 5">
    <name type="scientific">Lysinibacillus telephonicus</name>
    <dbReference type="NCBI Taxonomy" id="1714840"/>
    <lineage>
        <taxon>Bacteria</taxon>
        <taxon>Bacillati</taxon>
        <taxon>Bacillota</taxon>
        <taxon>Bacilli</taxon>
        <taxon>Bacillales</taxon>
        <taxon>Bacillaceae</taxon>
        <taxon>Lysinibacillus</taxon>
    </lineage>
</organism>
<keyword evidence="3 4" id="KW-0560">Oxidoreductase</keyword>
<reference evidence="4 5" key="1">
    <citation type="submission" date="2018-12" db="EMBL/GenBank/DDBJ databases">
        <authorList>
            <person name="Yu L."/>
        </authorList>
    </citation>
    <scope>NUCLEOTIDE SEQUENCE [LARGE SCALE GENOMIC DNA]</scope>
    <source>
        <strain evidence="4 5">S5H2222</strain>
    </source>
</reference>
<dbReference type="AlphaFoldDB" id="A0A431UX98"/>
<dbReference type="PANTHER" id="PTHR36925">
    <property type="entry name" value="COBALT-PRECORRIN-6A REDUCTASE"/>
    <property type="match status" value="1"/>
</dbReference>
<dbReference type="RefSeq" id="WP_126292448.1">
    <property type="nucleotide sequence ID" value="NZ_CP155468.1"/>
</dbReference>
<dbReference type="Proteomes" id="UP000276349">
    <property type="component" value="Unassembled WGS sequence"/>
</dbReference>
<comment type="caution">
    <text evidence="4">The sequence shown here is derived from an EMBL/GenBank/DDBJ whole genome shotgun (WGS) entry which is preliminary data.</text>
</comment>